<dbReference type="Gene3D" id="2.120.10.30">
    <property type="entry name" value="TolB, C-terminal domain"/>
    <property type="match status" value="2"/>
</dbReference>
<evidence type="ECO:0000256" key="2">
    <source>
        <dbReference type="SAM" id="SignalP"/>
    </source>
</evidence>
<feature type="region of interest" description="Disordered" evidence="1">
    <location>
        <begin position="342"/>
        <end position="365"/>
    </location>
</feature>
<reference evidence="3 4" key="1">
    <citation type="journal article" date="2019" name="Int. J. Syst. Evol. Microbiol.">
        <title>The Global Catalogue of Microorganisms (GCM) 10K type strain sequencing project: providing services to taxonomists for standard genome sequencing and annotation.</title>
        <authorList>
            <consortium name="The Broad Institute Genomics Platform"/>
            <consortium name="The Broad Institute Genome Sequencing Center for Infectious Disease"/>
            <person name="Wu L."/>
            <person name="Ma J."/>
        </authorList>
    </citation>
    <scope>NUCLEOTIDE SEQUENCE [LARGE SCALE GENOMIC DNA]</scope>
    <source>
        <strain evidence="3 4">JCM 14560</strain>
    </source>
</reference>
<dbReference type="PROSITE" id="PS51257">
    <property type="entry name" value="PROKAR_LIPOPROTEIN"/>
    <property type="match status" value="1"/>
</dbReference>
<feature type="signal peptide" evidence="2">
    <location>
        <begin position="1"/>
        <end position="34"/>
    </location>
</feature>
<comment type="caution">
    <text evidence="3">The sequence shown here is derived from an EMBL/GenBank/DDBJ whole genome shotgun (WGS) entry which is preliminary data.</text>
</comment>
<feature type="region of interest" description="Disordered" evidence="1">
    <location>
        <begin position="40"/>
        <end position="106"/>
    </location>
</feature>
<evidence type="ECO:0000313" key="3">
    <source>
        <dbReference type="EMBL" id="GAA2142975.1"/>
    </source>
</evidence>
<organism evidence="3 4">
    <name type="scientific">Kitasatospora kazusensis</name>
    <dbReference type="NCBI Taxonomy" id="407974"/>
    <lineage>
        <taxon>Bacteria</taxon>
        <taxon>Bacillati</taxon>
        <taxon>Actinomycetota</taxon>
        <taxon>Actinomycetes</taxon>
        <taxon>Kitasatosporales</taxon>
        <taxon>Streptomycetaceae</taxon>
        <taxon>Kitasatospora</taxon>
    </lineage>
</organism>
<dbReference type="RefSeq" id="WP_344464738.1">
    <property type="nucleotide sequence ID" value="NZ_BAAANT010000013.1"/>
</dbReference>
<evidence type="ECO:0000313" key="4">
    <source>
        <dbReference type="Proteomes" id="UP001422759"/>
    </source>
</evidence>
<dbReference type="EMBL" id="BAAANT010000013">
    <property type="protein sequence ID" value="GAA2142975.1"/>
    <property type="molecule type" value="Genomic_DNA"/>
</dbReference>
<keyword evidence="2" id="KW-0732">Signal</keyword>
<dbReference type="InterPro" id="IPR011659">
    <property type="entry name" value="WD40"/>
</dbReference>
<dbReference type="Proteomes" id="UP001422759">
    <property type="component" value="Unassembled WGS sequence"/>
</dbReference>
<dbReference type="Pfam" id="PF07676">
    <property type="entry name" value="PD40"/>
    <property type="match status" value="1"/>
</dbReference>
<gene>
    <name evidence="3" type="ORF">GCM10009760_28750</name>
</gene>
<accession>A0ABN2ZJD5</accession>
<protein>
    <recommendedName>
        <fullName evidence="5">WD40 repeat protein</fullName>
    </recommendedName>
</protein>
<feature type="chain" id="PRO_5046727342" description="WD40 repeat protein" evidence="2">
    <location>
        <begin position="35"/>
        <end position="365"/>
    </location>
</feature>
<dbReference type="InterPro" id="IPR011042">
    <property type="entry name" value="6-blade_b-propeller_TolB-like"/>
</dbReference>
<evidence type="ECO:0000256" key="1">
    <source>
        <dbReference type="SAM" id="MobiDB-lite"/>
    </source>
</evidence>
<feature type="compositionally biased region" description="Low complexity" evidence="1">
    <location>
        <begin position="40"/>
        <end position="91"/>
    </location>
</feature>
<name>A0ABN2ZJD5_9ACTN</name>
<evidence type="ECO:0008006" key="5">
    <source>
        <dbReference type="Google" id="ProtNLM"/>
    </source>
</evidence>
<dbReference type="SUPFAM" id="SSF82171">
    <property type="entry name" value="DPP6 N-terminal domain-like"/>
    <property type="match status" value="1"/>
</dbReference>
<proteinExistence type="predicted"/>
<keyword evidence="4" id="KW-1185">Reference proteome</keyword>
<sequence length="365" mass="36738">MSARTRRRTAAAITLTAAVTAGAALLTGCGPTSAAAATVAAPTTPGGTQSGVPGTAPSSAVSTPATAPGTAPSGTTATPGAPATPTGAAPVRSTAPARNGTAHNGLTISNGTTRVLMNGTSVDFHTVVRDLAWSPDGSRAAFIDGAGNLDTANPDGSGRVLVAVAPGGQSWSHPTWQVRAADAQYQLPLKNNIIFAAAQGGVSRLETVPATAVHGTPTTLSLDAEGGMPADAPPQTGNTWPNGGGKYGNAVYANSNGDVYVRDDYLREQVSMVTAGSQPALSPDAMTVAFVRSVDGHDHIFRSSWDHKATDLTPHATTDYTEPTWSPDGKTLAVRTPHGVATLPSDGSAAPTVVSDYPGLPAYRG</sequence>